<keyword evidence="4 6" id="KW-1133">Transmembrane helix</keyword>
<dbReference type="EMBL" id="GBXI01007520">
    <property type="protein sequence ID" value="JAD06772.1"/>
    <property type="molecule type" value="Transcribed_RNA"/>
</dbReference>
<feature type="transmembrane region" description="Helical" evidence="6">
    <location>
        <begin position="455"/>
        <end position="479"/>
    </location>
</feature>
<comment type="subcellular location">
    <subcellularLocation>
        <location evidence="1 6">Endoplasmic reticulum membrane</location>
        <topology evidence="1 6">Multi-pass membrane protein</topology>
    </subcellularLocation>
</comment>
<accession>A0A0A1X6M4</accession>
<keyword evidence="5 6" id="KW-0472">Membrane</keyword>
<proteinExistence type="predicted"/>
<reference evidence="9" key="2">
    <citation type="journal article" date="2015" name="Gigascience">
        <title>Reconstructing a comprehensive transcriptome assembly of a white-pupal translocated strain of the pest fruit fly Bactrocera cucurbitae.</title>
        <authorList>
            <person name="Sim S.B."/>
            <person name="Calla B."/>
            <person name="Hall B."/>
            <person name="DeRego T."/>
            <person name="Geib S.M."/>
        </authorList>
    </citation>
    <scope>NUCLEOTIDE SEQUENCE</scope>
</reference>
<evidence type="ECO:0000313" key="9">
    <source>
        <dbReference type="EMBL" id="JAD06772.1"/>
    </source>
</evidence>
<feature type="region of interest" description="Disordered" evidence="7">
    <location>
        <begin position="231"/>
        <end position="344"/>
    </location>
</feature>
<dbReference type="Gene3D" id="1.20.5.2480">
    <property type="match status" value="1"/>
</dbReference>
<name>A0A0A1X6M4_ZEUCU</name>
<feature type="domain" description="Reticulon" evidence="8">
    <location>
        <begin position="441"/>
        <end position="635"/>
    </location>
</feature>
<dbReference type="FunFam" id="1.20.5.2480:FF:000001">
    <property type="entry name" value="Reticulon"/>
    <property type="match status" value="1"/>
</dbReference>
<dbReference type="InterPro" id="IPR003388">
    <property type="entry name" value="Reticulon"/>
</dbReference>
<evidence type="ECO:0000256" key="4">
    <source>
        <dbReference type="ARBA" id="ARBA00022989"/>
    </source>
</evidence>
<dbReference type="GO" id="GO:0005789">
    <property type="term" value="C:endoplasmic reticulum membrane"/>
    <property type="evidence" value="ECO:0007669"/>
    <property type="project" value="UniProtKB-SubCell"/>
</dbReference>
<feature type="region of interest" description="Disordered" evidence="7">
    <location>
        <begin position="371"/>
        <end position="411"/>
    </location>
</feature>
<protein>
    <recommendedName>
        <fullName evidence="6">Reticulon-like protein</fullName>
    </recommendedName>
</protein>
<evidence type="ECO:0000256" key="5">
    <source>
        <dbReference type="ARBA" id="ARBA00023136"/>
    </source>
</evidence>
<reference evidence="9" key="1">
    <citation type="submission" date="2014-11" db="EMBL/GenBank/DDBJ databases">
        <authorList>
            <person name="Geib S."/>
        </authorList>
    </citation>
    <scope>NUCLEOTIDE SEQUENCE</scope>
</reference>
<dbReference type="PANTHER" id="PTHR45799">
    <property type="entry name" value="RETICULON-LIKE PROTEIN"/>
    <property type="match status" value="1"/>
</dbReference>
<dbReference type="PROSITE" id="PS50845">
    <property type="entry name" value="RETICULON"/>
    <property type="match status" value="1"/>
</dbReference>
<dbReference type="AlphaFoldDB" id="A0A0A1X6M4"/>
<keyword evidence="2 6" id="KW-0812">Transmembrane</keyword>
<evidence type="ECO:0000256" key="6">
    <source>
        <dbReference type="RuleBase" id="RU363132"/>
    </source>
</evidence>
<evidence type="ECO:0000256" key="3">
    <source>
        <dbReference type="ARBA" id="ARBA00022824"/>
    </source>
</evidence>
<dbReference type="GO" id="GO:0030424">
    <property type="term" value="C:axon"/>
    <property type="evidence" value="ECO:0007669"/>
    <property type="project" value="TreeGrafter"/>
</dbReference>
<feature type="compositionally biased region" description="Basic and acidic residues" evidence="7">
    <location>
        <begin position="264"/>
        <end position="287"/>
    </location>
</feature>
<organism evidence="9">
    <name type="scientific">Zeugodacus cucurbitae</name>
    <name type="common">Melon fruit fly</name>
    <name type="synonym">Bactrocera cucurbitae</name>
    <dbReference type="NCBI Taxonomy" id="28588"/>
    <lineage>
        <taxon>Eukaryota</taxon>
        <taxon>Metazoa</taxon>
        <taxon>Ecdysozoa</taxon>
        <taxon>Arthropoda</taxon>
        <taxon>Hexapoda</taxon>
        <taxon>Insecta</taxon>
        <taxon>Pterygota</taxon>
        <taxon>Neoptera</taxon>
        <taxon>Endopterygota</taxon>
        <taxon>Diptera</taxon>
        <taxon>Brachycera</taxon>
        <taxon>Muscomorpha</taxon>
        <taxon>Tephritoidea</taxon>
        <taxon>Tephritidae</taxon>
        <taxon>Zeugodacus</taxon>
        <taxon>Zeugodacus</taxon>
    </lineage>
</organism>
<dbReference type="InterPro" id="IPR046964">
    <property type="entry name" value="RTN1-4"/>
</dbReference>
<feature type="transmembrane region" description="Helical" evidence="6">
    <location>
        <begin position="559"/>
        <end position="587"/>
    </location>
</feature>
<evidence type="ECO:0000256" key="2">
    <source>
        <dbReference type="ARBA" id="ARBA00022692"/>
    </source>
</evidence>
<feature type="compositionally biased region" description="Basic and acidic residues" evidence="7">
    <location>
        <begin position="333"/>
        <end position="344"/>
    </location>
</feature>
<evidence type="ECO:0000256" key="1">
    <source>
        <dbReference type="ARBA" id="ARBA00004477"/>
    </source>
</evidence>
<dbReference type="Pfam" id="PF02453">
    <property type="entry name" value="Reticulon"/>
    <property type="match status" value="1"/>
</dbReference>
<dbReference type="PANTHER" id="PTHR45799:SF2">
    <property type="entry name" value="RETICULON-LIKE PROTEIN"/>
    <property type="match status" value="1"/>
</dbReference>
<feature type="region of interest" description="Disordered" evidence="7">
    <location>
        <begin position="35"/>
        <end position="54"/>
    </location>
</feature>
<evidence type="ECO:0000259" key="8">
    <source>
        <dbReference type="PROSITE" id="PS50845"/>
    </source>
</evidence>
<gene>
    <name evidence="9" type="primary">rtn1-a_3</name>
    <name evidence="9" type="ORF">g.21438</name>
</gene>
<evidence type="ECO:0000256" key="7">
    <source>
        <dbReference type="SAM" id="MobiDB-lite"/>
    </source>
</evidence>
<sequence length="635" mass="68615">MDFNFADLKKEAAATAEDVFSHTADAAKQATNATYDLLSGGGGRASTGAQDDNSHTEHYFANEQKDIDFEHVDPQAFVQRMSAGAKEAQEELDAKFAQRTNDFDDFLTNASKDLHSFGSQIQHDAKQGVHDFMNAERGIFSGAGDINKQADVSAPTAVPVAPNKPAEPAVKEADLLNFSVGDVAEKHAPLQPFEEDFGTHFAPTAPAAPAAPATTTTTLYDDDLVLGKASNSASASNKDSDTDSPSLSCNPSPAKKNPVTAALKEQDNDKFISSEDLLGDFKDERTSTPDFQAKPEVTKPTAEAKPAPVSVPVTDLDAEEEASSLFSQTKPSQIEEVKDADKSNKTMSSVTLPVASATAAAAPKPAAVSEPIAAKPLPPTTTNNKDTTEVVKPKTAPPVPPKESKPAHQQLDQPKIVSVEEIFYKYGLDAWFKPERLHPRVESLIYWRDVKKSGITFGAGLVTLLAISCFSVISVFAYLSLLTLAGTVAFRIYKSVLQAIQKTPEGHPFKEYLDIDLTLSQEKVQNIAGVAVAHVNGFVAELRRLFLVEDLVDSIKFGVILWVLTYIGGWFNGMTLVILAFVSLFTLPKVYENNKQSIDTYLDLVRSKLTEITDKIKAAIPIGKKPIAAETDKDK</sequence>
<keyword evidence="3 6" id="KW-0256">Endoplasmic reticulum</keyword>